<gene>
    <name evidence="2" type="ORF">ERS013201_00982</name>
</gene>
<dbReference type="EMBL" id="CWQJ01000005">
    <property type="protein sequence ID" value="CSB80514.1"/>
    <property type="molecule type" value="Genomic_DNA"/>
</dbReference>
<dbReference type="AlphaFoldDB" id="A0A655W420"/>
<evidence type="ECO:0000256" key="1">
    <source>
        <dbReference type="SAM" id="MobiDB-lite"/>
    </source>
</evidence>
<feature type="region of interest" description="Disordered" evidence="1">
    <location>
        <begin position="28"/>
        <end position="52"/>
    </location>
</feature>
<organism evidence="2 3">
    <name type="scientific">Vibrio cholerae</name>
    <dbReference type="NCBI Taxonomy" id="666"/>
    <lineage>
        <taxon>Bacteria</taxon>
        <taxon>Pseudomonadati</taxon>
        <taxon>Pseudomonadota</taxon>
        <taxon>Gammaproteobacteria</taxon>
        <taxon>Vibrionales</taxon>
        <taxon>Vibrionaceae</taxon>
        <taxon>Vibrio</taxon>
    </lineage>
</organism>
<reference evidence="2 3" key="1">
    <citation type="submission" date="2015-07" db="EMBL/GenBank/DDBJ databases">
        <authorList>
            <consortium name="Pathogen Informatics"/>
        </authorList>
    </citation>
    <scope>NUCLEOTIDE SEQUENCE [LARGE SCALE GENOMIC DNA]</scope>
    <source>
        <strain evidence="2 3">A325</strain>
    </source>
</reference>
<protein>
    <submittedName>
        <fullName evidence="2">Uncharacterized protein</fullName>
    </submittedName>
</protein>
<evidence type="ECO:0000313" key="3">
    <source>
        <dbReference type="Proteomes" id="UP000046067"/>
    </source>
</evidence>
<evidence type="ECO:0000313" key="2">
    <source>
        <dbReference type="EMBL" id="CSB80514.1"/>
    </source>
</evidence>
<sequence>MFSTTRPNLSLRVTLLPDSPVRVLSKLRSTPSRPWPSIPVTPTKWALTSPAG</sequence>
<dbReference type="Proteomes" id="UP000046067">
    <property type="component" value="Unassembled WGS sequence"/>
</dbReference>
<proteinExistence type="predicted"/>
<name>A0A655W420_VIBCL</name>
<accession>A0A655W420</accession>